<dbReference type="Pfam" id="PF00528">
    <property type="entry name" value="BPD_transp_1"/>
    <property type="match status" value="1"/>
</dbReference>
<dbReference type="Gene3D" id="1.10.3720.10">
    <property type="entry name" value="MetI-like"/>
    <property type="match status" value="1"/>
</dbReference>
<evidence type="ECO:0000256" key="7">
    <source>
        <dbReference type="ARBA" id="ARBA00022989"/>
    </source>
</evidence>
<keyword evidence="5" id="KW-0592">Phosphate transport</keyword>
<protein>
    <submittedName>
        <fullName evidence="11">Unannotated protein</fullName>
    </submittedName>
</protein>
<feature type="transmembrane region" description="Helical" evidence="9">
    <location>
        <begin position="133"/>
        <end position="162"/>
    </location>
</feature>
<evidence type="ECO:0000259" key="10">
    <source>
        <dbReference type="PROSITE" id="PS50928"/>
    </source>
</evidence>
<dbReference type="NCBIfam" id="TIGR00974">
    <property type="entry name" value="3a0107s02c"/>
    <property type="match status" value="1"/>
</dbReference>
<dbReference type="InterPro" id="IPR000515">
    <property type="entry name" value="MetI-like"/>
</dbReference>
<dbReference type="CDD" id="cd06261">
    <property type="entry name" value="TM_PBP2"/>
    <property type="match status" value="1"/>
</dbReference>
<evidence type="ECO:0000256" key="6">
    <source>
        <dbReference type="ARBA" id="ARBA00022692"/>
    </source>
</evidence>
<dbReference type="EMBL" id="CAEZTB010000027">
    <property type="protein sequence ID" value="CAB4552404.1"/>
    <property type="molecule type" value="Genomic_DNA"/>
</dbReference>
<proteinExistence type="inferred from homology"/>
<name>A0A6J6CMI3_9ZZZZ</name>
<feature type="transmembrane region" description="Helical" evidence="9">
    <location>
        <begin position="174"/>
        <end position="201"/>
    </location>
</feature>
<feature type="transmembrane region" description="Helical" evidence="9">
    <location>
        <begin position="82"/>
        <end position="104"/>
    </location>
</feature>
<organism evidence="11">
    <name type="scientific">freshwater metagenome</name>
    <dbReference type="NCBI Taxonomy" id="449393"/>
    <lineage>
        <taxon>unclassified sequences</taxon>
        <taxon>metagenomes</taxon>
        <taxon>ecological metagenomes</taxon>
    </lineage>
</organism>
<dbReference type="PANTHER" id="PTHR42922">
    <property type="entry name" value="PHOSPHATE TRANSPORT SYSTEM PERMEASE PROTEIN PSTA"/>
    <property type="match status" value="1"/>
</dbReference>
<gene>
    <name evidence="11" type="ORF">UFOPK1581_00264</name>
</gene>
<evidence type="ECO:0000256" key="2">
    <source>
        <dbReference type="ARBA" id="ARBA00007069"/>
    </source>
</evidence>
<keyword evidence="6 9" id="KW-0812">Transmembrane</keyword>
<dbReference type="AlphaFoldDB" id="A0A6J6CMI3"/>
<dbReference type="PANTHER" id="PTHR42922:SF1">
    <property type="entry name" value="PHOSPHATE TRANSPORT SYSTEM PERMEASE PROTEIN PSTA"/>
    <property type="match status" value="1"/>
</dbReference>
<keyword evidence="8 9" id="KW-0472">Membrane</keyword>
<evidence type="ECO:0000256" key="5">
    <source>
        <dbReference type="ARBA" id="ARBA00022592"/>
    </source>
</evidence>
<dbReference type="PROSITE" id="PS50928">
    <property type="entry name" value="ABC_TM1"/>
    <property type="match status" value="1"/>
</dbReference>
<keyword evidence="7 9" id="KW-1133">Transmembrane helix</keyword>
<feature type="transmembrane region" description="Helical" evidence="9">
    <location>
        <begin position="256"/>
        <end position="277"/>
    </location>
</feature>
<sequence>MTTASVTQNFQGTRSLPKWLAPTLLAVAILASFSINSALASSNQEATELNLLAVALVAIITYSLGFYLASRIIEGKRKSSDRLITILVRGAFALAVVPLISLAWTVVERGAARFDIEFFTFSMRNIVGAGGGAYHAIIGTLQITGLATLISVPIGIMTAIYLVEYARGPLAKAVTFFVDVMTGIPSIVAGLFAYAAFVVIFGPGVRMGIGGAIALSVLMIPVVIRATEEMLKIVPNELREASYALGVPKWLTVTKVVLPTALAGIATGVMIAIARIIGETAPLLIIAGFTSSTNFNPFDERMMTLPVFVYTSYANQGADAQTYIDRAWTGALVLMLIVMILNIFARLVSKYFSPKG</sequence>
<feature type="domain" description="ABC transmembrane type-1" evidence="10">
    <location>
        <begin position="137"/>
        <end position="345"/>
    </location>
</feature>
<feature type="transmembrane region" description="Helical" evidence="9">
    <location>
        <begin position="207"/>
        <end position="224"/>
    </location>
</feature>
<reference evidence="11" key="1">
    <citation type="submission" date="2020-05" db="EMBL/GenBank/DDBJ databases">
        <authorList>
            <person name="Chiriac C."/>
            <person name="Salcher M."/>
            <person name="Ghai R."/>
            <person name="Kavagutti S V."/>
        </authorList>
    </citation>
    <scope>NUCLEOTIDE SEQUENCE</scope>
</reference>
<feature type="transmembrane region" description="Helical" evidence="9">
    <location>
        <begin position="50"/>
        <end position="70"/>
    </location>
</feature>
<dbReference type="GO" id="GO:0005315">
    <property type="term" value="F:phosphate transmembrane transporter activity"/>
    <property type="evidence" value="ECO:0007669"/>
    <property type="project" value="InterPro"/>
</dbReference>
<dbReference type="GO" id="GO:0035435">
    <property type="term" value="P:phosphate ion transmembrane transport"/>
    <property type="evidence" value="ECO:0007669"/>
    <property type="project" value="InterPro"/>
</dbReference>
<evidence type="ECO:0000256" key="8">
    <source>
        <dbReference type="ARBA" id="ARBA00023136"/>
    </source>
</evidence>
<dbReference type="GO" id="GO:0005886">
    <property type="term" value="C:plasma membrane"/>
    <property type="evidence" value="ECO:0007669"/>
    <property type="project" value="UniProtKB-SubCell"/>
</dbReference>
<evidence type="ECO:0000256" key="1">
    <source>
        <dbReference type="ARBA" id="ARBA00004651"/>
    </source>
</evidence>
<feature type="transmembrane region" description="Helical" evidence="9">
    <location>
        <begin position="327"/>
        <end position="348"/>
    </location>
</feature>
<evidence type="ECO:0000256" key="4">
    <source>
        <dbReference type="ARBA" id="ARBA00022475"/>
    </source>
</evidence>
<dbReference type="InterPro" id="IPR035906">
    <property type="entry name" value="MetI-like_sf"/>
</dbReference>
<dbReference type="InterPro" id="IPR051408">
    <property type="entry name" value="Phosphate_transprt_permease"/>
</dbReference>
<evidence type="ECO:0000313" key="11">
    <source>
        <dbReference type="EMBL" id="CAB4552404.1"/>
    </source>
</evidence>
<comment type="similarity">
    <text evidence="2">Belongs to the binding-protein-dependent transport system permease family. CysTW subfamily.</text>
</comment>
<accession>A0A6J6CMI3</accession>
<dbReference type="SUPFAM" id="SSF161098">
    <property type="entry name" value="MetI-like"/>
    <property type="match status" value="1"/>
</dbReference>
<comment type="subcellular location">
    <subcellularLocation>
        <location evidence="1">Cell membrane</location>
        <topology evidence="1">Multi-pass membrane protein</topology>
    </subcellularLocation>
</comment>
<dbReference type="InterPro" id="IPR005672">
    <property type="entry name" value="Phosphate_PstA"/>
</dbReference>
<keyword evidence="4" id="KW-1003">Cell membrane</keyword>
<keyword evidence="3" id="KW-0813">Transport</keyword>
<evidence type="ECO:0000256" key="3">
    <source>
        <dbReference type="ARBA" id="ARBA00022448"/>
    </source>
</evidence>
<evidence type="ECO:0000256" key="9">
    <source>
        <dbReference type="SAM" id="Phobius"/>
    </source>
</evidence>